<dbReference type="AlphaFoldDB" id="A9WMT6"/>
<accession>A9WMT6</accession>
<gene>
    <name evidence="1" type="ordered locus">RSal33209_1695</name>
</gene>
<evidence type="ECO:0000313" key="1">
    <source>
        <dbReference type="EMBL" id="ABY23431.1"/>
    </source>
</evidence>
<sequence>MDAESNEKIVTEDLIERLNRLEPVAARLGCADELADVEKIIRRGAGYQRQRAVAKAHNGDLHAVVDDLVTLMRDGHPPIR</sequence>
<organism evidence="1 2">
    <name type="scientific">Renibacterium salmoninarum (strain ATCC 33209 / DSM 20767 / JCM 11484 / NBRC 15589 / NCIMB 2235)</name>
    <dbReference type="NCBI Taxonomy" id="288705"/>
    <lineage>
        <taxon>Bacteria</taxon>
        <taxon>Bacillati</taxon>
        <taxon>Actinomycetota</taxon>
        <taxon>Actinomycetes</taxon>
        <taxon>Micrococcales</taxon>
        <taxon>Micrococcaceae</taxon>
        <taxon>Renibacterium</taxon>
    </lineage>
</organism>
<evidence type="ECO:0000313" key="2">
    <source>
        <dbReference type="Proteomes" id="UP000002007"/>
    </source>
</evidence>
<proteinExistence type="predicted"/>
<dbReference type="HOGENOM" id="CLU_2587230_0_0_11"/>
<dbReference type="eggNOG" id="COG2170">
    <property type="taxonomic scope" value="Bacteria"/>
</dbReference>
<keyword evidence="1" id="KW-0436">Ligase</keyword>
<name>A9WMT6_RENSM</name>
<keyword evidence="2" id="KW-1185">Reference proteome</keyword>
<dbReference type="GO" id="GO:0016874">
    <property type="term" value="F:ligase activity"/>
    <property type="evidence" value="ECO:0007669"/>
    <property type="project" value="UniProtKB-KW"/>
</dbReference>
<reference evidence="2" key="1">
    <citation type="journal article" date="2008" name="J. Bacteriol.">
        <title>Genome sequence of the fish pathogen Renibacterium salmoninarum suggests reductive evolution away from an environmental Arthrobacter ancestor.</title>
        <authorList>
            <person name="Wiens G.D."/>
            <person name="Rockey D.D."/>
            <person name="Wu Z."/>
            <person name="Chang J."/>
            <person name="Levy R."/>
            <person name="Crane S."/>
            <person name="Chen D.S."/>
            <person name="Capri G.R."/>
            <person name="Burnett J.R."/>
            <person name="Sudheesh P.S."/>
            <person name="Schipma M.J."/>
            <person name="Burd H."/>
            <person name="Bhattacharyya A."/>
            <person name="Rhodes L.D."/>
            <person name="Kaul R."/>
            <person name="Strom M.S."/>
        </authorList>
    </citation>
    <scope>NUCLEOTIDE SEQUENCE [LARGE SCALE GENOMIC DNA]</scope>
    <source>
        <strain evidence="2">ATCC 33209 / DSM 20767 / JCM 11484 / NBRC 15589 / NCIMB 2235</strain>
    </source>
</reference>
<dbReference type="Proteomes" id="UP000002007">
    <property type="component" value="Chromosome"/>
</dbReference>
<dbReference type="SUPFAM" id="SSF55931">
    <property type="entry name" value="Glutamine synthetase/guanido kinase"/>
    <property type="match status" value="1"/>
</dbReference>
<protein>
    <submittedName>
        <fullName evidence="1">Carboxylate-amine ligase</fullName>
    </submittedName>
</protein>
<dbReference type="EMBL" id="CP000910">
    <property type="protein sequence ID" value="ABY23431.1"/>
    <property type="molecule type" value="Genomic_DNA"/>
</dbReference>
<dbReference type="InterPro" id="IPR014746">
    <property type="entry name" value="Gln_synth/guanido_kin_cat_dom"/>
</dbReference>
<dbReference type="KEGG" id="rsa:RSal33209_1695"/>
<dbReference type="Gene3D" id="3.30.590.20">
    <property type="match status" value="1"/>
</dbReference>
<dbReference type="STRING" id="288705.RSal33209_1695"/>